<reference evidence="3" key="1">
    <citation type="submission" date="2014-01" db="EMBL/GenBank/DDBJ databases">
        <title>The Genome Sequence of Anopheles farauti FAR1 (V2).</title>
        <authorList>
            <consortium name="The Broad Institute Genomics Platform"/>
            <person name="Neafsey D.E."/>
            <person name="Besansky N."/>
            <person name="Howell P."/>
            <person name="Walton C."/>
            <person name="Young S.K."/>
            <person name="Zeng Q."/>
            <person name="Gargeya S."/>
            <person name="Fitzgerald M."/>
            <person name="Haas B."/>
            <person name="Abouelleil A."/>
            <person name="Allen A.W."/>
            <person name="Alvarado L."/>
            <person name="Arachchi H.M."/>
            <person name="Berlin A.M."/>
            <person name="Chapman S.B."/>
            <person name="Gainer-Dewar J."/>
            <person name="Goldberg J."/>
            <person name="Griggs A."/>
            <person name="Gujja S."/>
            <person name="Hansen M."/>
            <person name="Howarth C."/>
            <person name="Imamovic A."/>
            <person name="Ireland A."/>
            <person name="Larimer J."/>
            <person name="McCowan C."/>
            <person name="Murphy C."/>
            <person name="Pearson M."/>
            <person name="Poon T.W."/>
            <person name="Priest M."/>
            <person name="Roberts A."/>
            <person name="Saif S."/>
            <person name="Shea T."/>
            <person name="Sisk P."/>
            <person name="Sykes S."/>
            <person name="Wortman J."/>
            <person name="Nusbaum C."/>
            <person name="Birren B."/>
        </authorList>
    </citation>
    <scope>NUCLEOTIDE SEQUENCE [LARGE SCALE GENOMIC DNA]</scope>
    <source>
        <strain evidence="3">FAR1</strain>
    </source>
</reference>
<feature type="compositionally biased region" description="Low complexity" evidence="1">
    <location>
        <begin position="25"/>
        <end position="35"/>
    </location>
</feature>
<evidence type="ECO:0000313" key="3">
    <source>
        <dbReference type="Proteomes" id="UP000075886"/>
    </source>
</evidence>
<evidence type="ECO:0000313" key="2">
    <source>
        <dbReference type="EnsemblMetazoa" id="AFAF020311-PA"/>
    </source>
</evidence>
<evidence type="ECO:0000256" key="1">
    <source>
        <dbReference type="SAM" id="MobiDB-lite"/>
    </source>
</evidence>
<accession>A0A182R041</accession>
<name>A0A182R041_9DIPT</name>
<proteinExistence type="predicted"/>
<dbReference type="EMBL" id="AXCN02001237">
    <property type="status" value="NOT_ANNOTATED_CDS"/>
    <property type="molecule type" value="Genomic_DNA"/>
</dbReference>
<organism evidence="2 3">
    <name type="scientific">Anopheles farauti</name>
    <dbReference type="NCBI Taxonomy" id="69004"/>
    <lineage>
        <taxon>Eukaryota</taxon>
        <taxon>Metazoa</taxon>
        <taxon>Ecdysozoa</taxon>
        <taxon>Arthropoda</taxon>
        <taxon>Hexapoda</taxon>
        <taxon>Insecta</taxon>
        <taxon>Pterygota</taxon>
        <taxon>Neoptera</taxon>
        <taxon>Endopterygota</taxon>
        <taxon>Diptera</taxon>
        <taxon>Nematocera</taxon>
        <taxon>Culicoidea</taxon>
        <taxon>Culicidae</taxon>
        <taxon>Anophelinae</taxon>
        <taxon>Anopheles</taxon>
    </lineage>
</organism>
<sequence length="220" mass="22531">MRPRSSSVPLMSSISTASGYPAVWSEGGSSTGTGDDYSETKSFPTTNRPPRWVATCASGTVSAPPSPLADSISCSSSSAFGWSSCSTMVSMSCCLMANEGGAGGPPQVVAPPTGLSSASGSESVELPLAVYRRPILSYFRQASGFSHFPPTAIVARSPPTTPVNVREVPTPPPYLPPPAANVDVEEAAFSTLLHSAHMDGTGDAVDISHPESSRSVPAVA</sequence>
<protein>
    <submittedName>
        <fullName evidence="2">Uncharacterized protein</fullName>
    </submittedName>
</protein>
<keyword evidence="3" id="KW-1185">Reference proteome</keyword>
<feature type="region of interest" description="Disordered" evidence="1">
    <location>
        <begin position="19"/>
        <end position="49"/>
    </location>
</feature>
<dbReference type="AlphaFoldDB" id="A0A182R041"/>
<dbReference type="VEuPathDB" id="VectorBase:AFAF020311"/>
<dbReference type="EnsemblMetazoa" id="AFAF020311-RA">
    <property type="protein sequence ID" value="AFAF020311-PA"/>
    <property type="gene ID" value="AFAF020311"/>
</dbReference>
<reference evidence="2" key="2">
    <citation type="submission" date="2020-05" db="UniProtKB">
        <authorList>
            <consortium name="EnsemblMetazoa"/>
        </authorList>
    </citation>
    <scope>IDENTIFICATION</scope>
    <source>
        <strain evidence="2">FAR1</strain>
    </source>
</reference>
<feature type="region of interest" description="Disordered" evidence="1">
    <location>
        <begin position="201"/>
        <end position="220"/>
    </location>
</feature>
<dbReference type="Proteomes" id="UP000075886">
    <property type="component" value="Unassembled WGS sequence"/>
</dbReference>